<dbReference type="GO" id="GO:0005886">
    <property type="term" value="C:plasma membrane"/>
    <property type="evidence" value="ECO:0007669"/>
    <property type="project" value="TreeGrafter"/>
</dbReference>
<feature type="transmembrane region" description="Helical" evidence="7">
    <location>
        <begin position="193"/>
        <end position="211"/>
    </location>
</feature>
<evidence type="ECO:0000256" key="6">
    <source>
        <dbReference type="SAM" id="MobiDB-lite"/>
    </source>
</evidence>
<dbReference type="InterPro" id="IPR036837">
    <property type="entry name" value="Cation_efflux_CTD_sf"/>
</dbReference>
<evidence type="ECO:0000256" key="2">
    <source>
        <dbReference type="ARBA" id="ARBA00022692"/>
    </source>
</evidence>
<evidence type="ECO:0000259" key="8">
    <source>
        <dbReference type="Pfam" id="PF01545"/>
    </source>
</evidence>
<feature type="transmembrane region" description="Helical" evidence="7">
    <location>
        <begin position="31"/>
        <end position="51"/>
    </location>
</feature>
<dbReference type="InterPro" id="IPR002524">
    <property type="entry name" value="Cation_efflux"/>
</dbReference>
<dbReference type="Gene3D" id="1.20.1510.10">
    <property type="entry name" value="Cation efflux protein transmembrane domain"/>
    <property type="match status" value="1"/>
</dbReference>
<keyword evidence="3" id="KW-0406">Ion transport</keyword>
<evidence type="ECO:0000313" key="10">
    <source>
        <dbReference type="Proteomes" id="UP000193017"/>
    </source>
</evidence>
<evidence type="ECO:0000313" key="9">
    <source>
        <dbReference type="EMBL" id="ARJ69888.1"/>
    </source>
</evidence>
<dbReference type="AlphaFoldDB" id="A0A1W6CYG1"/>
<dbReference type="PANTHER" id="PTHR11562:SF17">
    <property type="entry name" value="RE54080P-RELATED"/>
    <property type="match status" value="1"/>
</dbReference>
<dbReference type="OrthoDB" id="9809646at2"/>
<sequence>MPHDHGPAAHAHGRGHAHGHDQGAGLGDRSLLWAVLVNLALTAAQIVGGLAAGSVALVADGVHNLSDALALVLAYVARRMARRPADERMTFGWGRAEIIAAFLNYLALIGISLWLAVEAVLRLIDPPPVAGRTVVALAALAIVVNGVTTLLTWRMAQGSANVRAAFLHAATDALVSVAVVIGGLLILWLGWRWIDPALTLLISAVIVWHVIRDIGPVWRTMMLGAPPGFDIPGLRAALAGASGVAGIHHLHLWQIDERRISAEMHVVLADGASPRAVRLAVRAVLARHGITHSTIETETMAEGCADPRGSHDGEDHGHDEHDHDHDHAGHSRHAG</sequence>
<keyword evidence="4 7" id="KW-1133">Transmembrane helix</keyword>
<dbReference type="KEGG" id="pcon:B0A89_09885"/>
<dbReference type="GO" id="GO:0005385">
    <property type="term" value="F:zinc ion transmembrane transporter activity"/>
    <property type="evidence" value="ECO:0007669"/>
    <property type="project" value="TreeGrafter"/>
</dbReference>
<dbReference type="InterPro" id="IPR058533">
    <property type="entry name" value="Cation_efflux_TM"/>
</dbReference>
<dbReference type="RefSeq" id="WP_085378008.1">
    <property type="nucleotide sequence ID" value="NZ_CP020612.1"/>
</dbReference>
<dbReference type="NCBIfam" id="TIGR01297">
    <property type="entry name" value="CDF"/>
    <property type="match status" value="1"/>
</dbReference>
<feature type="transmembrane region" description="Helical" evidence="7">
    <location>
        <begin position="129"/>
        <end position="153"/>
    </location>
</feature>
<dbReference type="EMBL" id="CP020612">
    <property type="protein sequence ID" value="ARJ69888.1"/>
    <property type="molecule type" value="Genomic_DNA"/>
</dbReference>
<dbReference type="STRING" id="1945662.B0A89_09885"/>
<protein>
    <submittedName>
        <fullName evidence="9">Cation transporter</fullName>
    </submittedName>
</protein>
<reference evidence="9 10" key="1">
    <citation type="submission" date="2017-03" db="EMBL/GenBank/DDBJ databases">
        <title>Genome sequence of Paracoccus contaminans isolated from a water microcosm.</title>
        <authorList>
            <person name="Aurass P."/>
            <person name="Karste S."/>
            <person name="Trost E."/>
            <person name="Glaeser S.P."/>
            <person name="Kaempfer P."/>
            <person name="Flieger A."/>
        </authorList>
    </citation>
    <scope>NUCLEOTIDE SEQUENCE [LARGE SCALE GENOMIC DNA]</scope>
    <source>
        <strain evidence="10">RKI 16-01929T\LMG 29738T\CCM 8701T\CIP 111112T</strain>
    </source>
</reference>
<organism evidence="9 10">
    <name type="scientific">Paracoccus contaminans</name>
    <dbReference type="NCBI Taxonomy" id="1945662"/>
    <lineage>
        <taxon>Bacteria</taxon>
        <taxon>Pseudomonadati</taxon>
        <taxon>Pseudomonadota</taxon>
        <taxon>Alphaproteobacteria</taxon>
        <taxon>Rhodobacterales</taxon>
        <taxon>Paracoccaceae</taxon>
        <taxon>Paracoccus</taxon>
    </lineage>
</organism>
<accession>A0A1W6CYG1</accession>
<feature type="region of interest" description="Disordered" evidence="6">
    <location>
        <begin position="1"/>
        <end position="22"/>
    </location>
</feature>
<feature type="transmembrane region" description="Helical" evidence="7">
    <location>
        <begin position="98"/>
        <end position="117"/>
    </location>
</feature>
<dbReference type="InterPro" id="IPR027469">
    <property type="entry name" value="Cation_efflux_TMD_sf"/>
</dbReference>
<keyword evidence="3" id="KW-0862">Zinc</keyword>
<dbReference type="SUPFAM" id="SSF160240">
    <property type="entry name" value="Cation efflux protein cytoplasmic domain-like"/>
    <property type="match status" value="1"/>
</dbReference>
<keyword evidence="10" id="KW-1185">Reference proteome</keyword>
<feature type="region of interest" description="Disordered" evidence="6">
    <location>
        <begin position="296"/>
        <end position="335"/>
    </location>
</feature>
<gene>
    <name evidence="9" type="ORF">B0A89_09885</name>
</gene>
<feature type="transmembrane region" description="Helical" evidence="7">
    <location>
        <begin position="165"/>
        <end position="187"/>
    </location>
</feature>
<evidence type="ECO:0000256" key="7">
    <source>
        <dbReference type="SAM" id="Phobius"/>
    </source>
</evidence>
<keyword evidence="5 7" id="KW-0472">Membrane</keyword>
<dbReference type="PANTHER" id="PTHR11562">
    <property type="entry name" value="CATION EFFLUX PROTEIN/ ZINC TRANSPORTER"/>
    <property type="match status" value="1"/>
</dbReference>
<evidence type="ECO:0000256" key="4">
    <source>
        <dbReference type="ARBA" id="ARBA00022989"/>
    </source>
</evidence>
<dbReference type="InterPro" id="IPR050681">
    <property type="entry name" value="CDF/SLC30A"/>
</dbReference>
<evidence type="ECO:0000256" key="5">
    <source>
        <dbReference type="ARBA" id="ARBA00023136"/>
    </source>
</evidence>
<keyword evidence="3" id="KW-0813">Transport</keyword>
<dbReference type="Pfam" id="PF01545">
    <property type="entry name" value="Cation_efflux"/>
    <property type="match status" value="1"/>
</dbReference>
<evidence type="ECO:0000256" key="3">
    <source>
        <dbReference type="ARBA" id="ARBA00022906"/>
    </source>
</evidence>
<keyword evidence="3" id="KW-0864">Zinc transport</keyword>
<evidence type="ECO:0000256" key="1">
    <source>
        <dbReference type="ARBA" id="ARBA00004141"/>
    </source>
</evidence>
<proteinExistence type="predicted"/>
<feature type="transmembrane region" description="Helical" evidence="7">
    <location>
        <begin position="57"/>
        <end position="77"/>
    </location>
</feature>
<dbReference type="SUPFAM" id="SSF161111">
    <property type="entry name" value="Cation efflux protein transmembrane domain-like"/>
    <property type="match status" value="1"/>
</dbReference>
<feature type="domain" description="Cation efflux protein transmembrane" evidence="8">
    <location>
        <begin position="32"/>
        <end position="207"/>
    </location>
</feature>
<name>A0A1W6CYG1_9RHOB</name>
<feature type="compositionally biased region" description="Basic and acidic residues" evidence="6">
    <location>
        <begin position="308"/>
        <end position="329"/>
    </location>
</feature>
<dbReference type="Proteomes" id="UP000193017">
    <property type="component" value="Chromosome"/>
</dbReference>
<comment type="subcellular location">
    <subcellularLocation>
        <location evidence="1">Membrane</location>
        <topology evidence="1">Multi-pass membrane protein</topology>
    </subcellularLocation>
</comment>
<keyword evidence="2 7" id="KW-0812">Transmembrane</keyword>